<sequence length="120" mass="12643">MNFPASMRRLPVSHSDPAPVTVIELLPDFRLVLFERIFPPLDTVTVPVPPFGPSMMVPFDIHAAPALLTVAVVTLSTPLPSCAEFVVSVPPAVIASELLEPPKMIPATAAPGVLMVGPGI</sequence>
<organism evidence="1 2">
    <name type="scientific">Kaistia terrae</name>
    <dbReference type="NCBI Taxonomy" id="537017"/>
    <lineage>
        <taxon>Bacteria</taxon>
        <taxon>Pseudomonadati</taxon>
        <taxon>Pseudomonadota</taxon>
        <taxon>Alphaproteobacteria</taxon>
        <taxon>Hyphomicrobiales</taxon>
        <taxon>Kaistiaceae</taxon>
        <taxon>Kaistia</taxon>
    </lineage>
</organism>
<evidence type="ECO:0000313" key="1">
    <source>
        <dbReference type="EMBL" id="MFC5516861.1"/>
    </source>
</evidence>
<reference evidence="2" key="1">
    <citation type="journal article" date="2019" name="Int. J. Syst. Evol. Microbiol.">
        <title>The Global Catalogue of Microorganisms (GCM) 10K type strain sequencing project: providing services to taxonomists for standard genome sequencing and annotation.</title>
        <authorList>
            <consortium name="The Broad Institute Genomics Platform"/>
            <consortium name="The Broad Institute Genome Sequencing Center for Infectious Disease"/>
            <person name="Wu L."/>
            <person name="Ma J."/>
        </authorList>
    </citation>
    <scope>NUCLEOTIDE SEQUENCE [LARGE SCALE GENOMIC DNA]</scope>
    <source>
        <strain evidence="2">KACC 12633</strain>
    </source>
</reference>
<dbReference type="RefSeq" id="WP_380224403.1">
    <property type="nucleotide sequence ID" value="NZ_JBHSML010000004.1"/>
</dbReference>
<dbReference type="EMBL" id="JBHSML010000004">
    <property type="protein sequence ID" value="MFC5516861.1"/>
    <property type="molecule type" value="Genomic_DNA"/>
</dbReference>
<protein>
    <submittedName>
        <fullName evidence="1">Uncharacterized protein</fullName>
    </submittedName>
</protein>
<evidence type="ECO:0000313" key="2">
    <source>
        <dbReference type="Proteomes" id="UP001596150"/>
    </source>
</evidence>
<name>A0ABW0PW53_9HYPH</name>
<comment type="caution">
    <text evidence="1">The sequence shown here is derived from an EMBL/GenBank/DDBJ whole genome shotgun (WGS) entry which is preliminary data.</text>
</comment>
<gene>
    <name evidence="1" type="ORF">ACFPP9_13830</name>
</gene>
<keyword evidence="2" id="KW-1185">Reference proteome</keyword>
<proteinExistence type="predicted"/>
<dbReference type="Proteomes" id="UP001596150">
    <property type="component" value="Unassembled WGS sequence"/>
</dbReference>
<accession>A0ABW0PW53</accession>